<evidence type="ECO:0000313" key="2">
    <source>
        <dbReference type="EMBL" id="MBC3862192.1"/>
    </source>
</evidence>
<dbReference type="PANTHER" id="PTHR43441">
    <property type="entry name" value="RIBOSOMAL-PROTEIN-SERINE ACETYLTRANSFERASE"/>
    <property type="match status" value="1"/>
</dbReference>
<dbReference type="GO" id="GO:1990189">
    <property type="term" value="F:protein N-terminal-serine acetyltransferase activity"/>
    <property type="evidence" value="ECO:0007669"/>
    <property type="project" value="TreeGrafter"/>
</dbReference>
<accession>A0A923HCV2</accession>
<name>A0A923HCV2_9BURK</name>
<proteinExistence type="predicted"/>
<evidence type="ECO:0000313" key="3">
    <source>
        <dbReference type="Proteomes" id="UP000634011"/>
    </source>
</evidence>
<evidence type="ECO:0000259" key="1">
    <source>
        <dbReference type="PROSITE" id="PS51186"/>
    </source>
</evidence>
<dbReference type="InterPro" id="IPR000182">
    <property type="entry name" value="GNAT_dom"/>
</dbReference>
<dbReference type="PROSITE" id="PS51186">
    <property type="entry name" value="GNAT"/>
    <property type="match status" value="1"/>
</dbReference>
<organism evidence="2 3">
    <name type="scientific">Undibacterium jejuense</name>
    <dbReference type="NCBI Taxonomy" id="1344949"/>
    <lineage>
        <taxon>Bacteria</taxon>
        <taxon>Pseudomonadati</taxon>
        <taxon>Pseudomonadota</taxon>
        <taxon>Betaproteobacteria</taxon>
        <taxon>Burkholderiales</taxon>
        <taxon>Oxalobacteraceae</taxon>
        <taxon>Undibacterium</taxon>
    </lineage>
</organism>
<dbReference type="Gene3D" id="3.40.630.30">
    <property type="match status" value="1"/>
</dbReference>
<reference evidence="2" key="1">
    <citation type="submission" date="2020-08" db="EMBL/GenBank/DDBJ databases">
        <title>Novel species isolated from subtropical streams in China.</title>
        <authorList>
            <person name="Lu H."/>
        </authorList>
    </citation>
    <scope>NUCLEOTIDE SEQUENCE</scope>
    <source>
        <strain evidence="2">KACC 12607</strain>
    </source>
</reference>
<comment type="caution">
    <text evidence="2">The sequence shown here is derived from an EMBL/GenBank/DDBJ whole genome shotgun (WGS) entry which is preliminary data.</text>
</comment>
<dbReference type="Proteomes" id="UP000634011">
    <property type="component" value="Unassembled WGS sequence"/>
</dbReference>
<protein>
    <submittedName>
        <fullName evidence="2">GNAT family N-acetyltransferase</fullName>
    </submittedName>
</protein>
<gene>
    <name evidence="2" type="ORF">H8K32_08805</name>
</gene>
<dbReference type="AlphaFoldDB" id="A0A923HCV2"/>
<dbReference type="PANTHER" id="PTHR43441:SF11">
    <property type="entry name" value="RIBOSOMAL-PROTEIN-SERINE ACETYLTRANSFERASE"/>
    <property type="match status" value="1"/>
</dbReference>
<dbReference type="EMBL" id="JACOFV010000007">
    <property type="protein sequence ID" value="MBC3862192.1"/>
    <property type="molecule type" value="Genomic_DNA"/>
</dbReference>
<dbReference type="GO" id="GO:0008999">
    <property type="term" value="F:protein-N-terminal-alanine acetyltransferase activity"/>
    <property type="evidence" value="ECO:0007669"/>
    <property type="project" value="TreeGrafter"/>
</dbReference>
<dbReference type="InterPro" id="IPR051908">
    <property type="entry name" value="Ribosomal_N-acetyltransferase"/>
</dbReference>
<dbReference type="GO" id="GO:0005737">
    <property type="term" value="C:cytoplasm"/>
    <property type="evidence" value="ECO:0007669"/>
    <property type="project" value="TreeGrafter"/>
</dbReference>
<dbReference type="SUPFAM" id="SSF55729">
    <property type="entry name" value="Acyl-CoA N-acyltransferases (Nat)"/>
    <property type="match status" value="1"/>
</dbReference>
<feature type="domain" description="N-acetyltransferase" evidence="1">
    <location>
        <begin position="14"/>
        <end position="168"/>
    </location>
</feature>
<keyword evidence="3" id="KW-1185">Reference proteome</keyword>
<dbReference type="InterPro" id="IPR016181">
    <property type="entry name" value="Acyl_CoA_acyltransferase"/>
</dbReference>
<dbReference type="Pfam" id="PF13302">
    <property type="entry name" value="Acetyltransf_3"/>
    <property type="match status" value="1"/>
</dbReference>
<dbReference type="CDD" id="cd04301">
    <property type="entry name" value="NAT_SF"/>
    <property type="match status" value="1"/>
</dbReference>
<sequence>MRLPTMPSLGDSGFLLRPIELTDVQAWYCYLSMPHVIEHTSWNLHSADDLKAIITSSNTDDANSPLRLAIVETATNNFVGTIGFPLISSVNRTAELAYDLHPNYWGKGIATLCAKALVHWALTEGKFVRVQATVLDTNLASANVLKKIGFVFEGKLKNYRIVRGQPRDYAMFSATS</sequence>